<dbReference type="PANTHER" id="PTHR48125:SF10">
    <property type="entry name" value="OS12G0136300 PROTEIN"/>
    <property type="match status" value="1"/>
</dbReference>
<keyword evidence="2" id="KW-0472">Membrane</keyword>
<feature type="compositionally biased region" description="Basic and acidic residues" evidence="1">
    <location>
        <begin position="361"/>
        <end position="371"/>
    </location>
</feature>
<feature type="transmembrane region" description="Helical" evidence="2">
    <location>
        <begin position="303"/>
        <end position="328"/>
    </location>
</feature>
<evidence type="ECO:0000256" key="2">
    <source>
        <dbReference type="SAM" id="Phobius"/>
    </source>
</evidence>
<feature type="transmembrane region" description="Helical" evidence="2">
    <location>
        <begin position="497"/>
        <end position="521"/>
    </location>
</feature>
<dbReference type="PROSITE" id="PS50096">
    <property type="entry name" value="IQ"/>
    <property type="match status" value="1"/>
</dbReference>
<evidence type="ECO:0000256" key="1">
    <source>
        <dbReference type="SAM" id="MobiDB-lite"/>
    </source>
</evidence>
<feature type="region of interest" description="Disordered" evidence="1">
    <location>
        <begin position="21"/>
        <end position="73"/>
    </location>
</feature>
<feature type="compositionally biased region" description="Low complexity" evidence="1">
    <location>
        <begin position="142"/>
        <end position="158"/>
    </location>
</feature>
<feature type="transmembrane region" description="Helical" evidence="2">
    <location>
        <begin position="388"/>
        <end position="414"/>
    </location>
</feature>
<dbReference type="PANTHER" id="PTHR48125">
    <property type="entry name" value="LP07818P1"/>
    <property type="match status" value="1"/>
</dbReference>
<keyword evidence="2" id="KW-1133">Transmembrane helix</keyword>
<feature type="transmembrane region" description="Helical" evidence="2">
    <location>
        <begin position="724"/>
        <end position="750"/>
    </location>
</feature>
<feature type="transmembrane region" description="Helical" evidence="2">
    <location>
        <begin position="263"/>
        <end position="283"/>
    </location>
</feature>
<dbReference type="EMBL" id="JAGTXO010000047">
    <property type="protein sequence ID" value="KAG8458828.1"/>
    <property type="molecule type" value="Genomic_DNA"/>
</dbReference>
<proteinExistence type="predicted"/>
<feature type="transmembrane region" description="Helical" evidence="2">
    <location>
        <begin position="234"/>
        <end position="256"/>
    </location>
</feature>
<feature type="region of interest" description="Disordered" evidence="1">
    <location>
        <begin position="347"/>
        <end position="371"/>
    </location>
</feature>
<dbReference type="AlphaFoldDB" id="A0A8J6C8V6"/>
<evidence type="ECO:0000313" key="4">
    <source>
        <dbReference type="Proteomes" id="UP000751190"/>
    </source>
</evidence>
<name>A0A8J6C8V6_DIALT</name>
<evidence type="ECO:0000313" key="3">
    <source>
        <dbReference type="EMBL" id="KAG8458828.1"/>
    </source>
</evidence>
<keyword evidence="4" id="KW-1185">Reference proteome</keyword>
<feature type="transmembrane region" description="Helical" evidence="2">
    <location>
        <begin position="558"/>
        <end position="586"/>
    </location>
</feature>
<feature type="compositionally biased region" description="Basic and acidic residues" evidence="1">
    <location>
        <begin position="170"/>
        <end position="184"/>
    </location>
</feature>
<reference evidence="3" key="1">
    <citation type="submission" date="2021-05" db="EMBL/GenBank/DDBJ databases">
        <title>The genome of the haptophyte Pavlova lutheri (Diacronema luteri, Pavlovales) - a model for lipid biosynthesis in eukaryotic algae.</title>
        <authorList>
            <person name="Hulatt C.J."/>
            <person name="Posewitz M.C."/>
        </authorList>
    </citation>
    <scope>NUCLEOTIDE SEQUENCE</scope>
    <source>
        <strain evidence="3">NIVA-4/92</strain>
    </source>
</reference>
<feature type="transmembrane region" description="Helical" evidence="2">
    <location>
        <begin position="458"/>
        <end position="485"/>
    </location>
</feature>
<dbReference type="OrthoDB" id="502714at2759"/>
<feature type="region of interest" description="Disordered" evidence="1">
    <location>
        <begin position="102"/>
        <end position="186"/>
    </location>
</feature>
<sequence>MATNAGAAALAMGAALGSAITSAMSSSSSAPHPATATDASPAAAAAVPSAPSPLVATPRAAAQPGTAAASPGAPAAALASAARGPVVGMAAPEALKRRARQLAPEPVQGVVTPSPLGPAGGRPAERGADVAGAPSARRRVRGAAADGADAGGASVDVAPRADAAEVVAPSERRERRNRSRDARRTRAAVRLQAATRAALARRRVASLRERRAAAAALRALRWWWFREPNSPWALARYVTLYAPGGVLVLCVAFGALLAALEGWAMGTGVLYVVSLVCGLASPLTDASPASAAGNALIMLVAPWAVALVGLLVGLATSLGALGAALGAYEAAVSRGVRALKLACAREPPPPPPPSVGARGAHAVERARRDAPPARTRRALPLRWLNAEALAFGGMVLVITPAAVMAASAILGLSIAHEEGWALSDGALWVMGSMAMLPNPLTAVMPVTGGGMVLGVLNALYTLCAVVLVFSISAQLSAVSSFAAWWEAGVLRARPRLSFVALMLASLPAVLLLVVVFGAILAEWEGWPVGQGVLFIASILGNLGNPLTDIEPATFDGGVAVVIIASWTMSLMGCWLGVAGSLALPLASVKAIERASRAISAPVVNATLGATQRGRMNARAPSAPATPVKAPAGPSAQARAPLGVTAVLARARAPLAVRVARRVAFVSFFLLTLPACVLAFCALFGAIVGAAEGWAFRDGFLYVFSNTLGLPNPLTQVSPTSDGGMAFSILVGTLAIISISTLMGSVGLFVLMRELFGDGAPGEDDELEP</sequence>
<feature type="transmembrane region" description="Helical" evidence="2">
    <location>
        <begin position="426"/>
        <end position="446"/>
    </location>
</feature>
<accession>A0A8J6C8V6</accession>
<organism evidence="3 4">
    <name type="scientific">Diacronema lutheri</name>
    <name type="common">Unicellular marine alga</name>
    <name type="synonym">Monochrysis lutheri</name>
    <dbReference type="NCBI Taxonomy" id="2081491"/>
    <lineage>
        <taxon>Eukaryota</taxon>
        <taxon>Haptista</taxon>
        <taxon>Haptophyta</taxon>
        <taxon>Pavlovophyceae</taxon>
        <taxon>Pavlovales</taxon>
        <taxon>Pavlovaceae</taxon>
        <taxon>Diacronema</taxon>
    </lineage>
</organism>
<dbReference type="Proteomes" id="UP000751190">
    <property type="component" value="Unassembled WGS sequence"/>
</dbReference>
<keyword evidence="2" id="KW-0812">Transmembrane</keyword>
<protein>
    <submittedName>
        <fullName evidence="3">Uncharacterized protein</fullName>
    </submittedName>
</protein>
<gene>
    <name evidence="3" type="ORF">KFE25_005255</name>
</gene>
<feature type="transmembrane region" description="Helical" evidence="2">
    <location>
        <begin position="528"/>
        <end position="546"/>
    </location>
</feature>
<comment type="caution">
    <text evidence="3">The sequence shown here is derived from an EMBL/GenBank/DDBJ whole genome shotgun (WGS) entry which is preliminary data.</text>
</comment>
<feature type="transmembrane region" description="Helical" evidence="2">
    <location>
        <begin position="667"/>
        <end position="690"/>
    </location>
</feature>